<comment type="caution">
    <text evidence="1">The sequence shown here is derived from an EMBL/GenBank/DDBJ whole genome shotgun (WGS) entry which is preliminary data.</text>
</comment>
<organism evidence="1 2">
    <name type="scientific">Dentiscutata heterogama</name>
    <dbReference type="NCBI Taxonomy" id="1316150"/>
    <lineage>
        <taxon>Eukaryota</taxon>
        <taxon>Fungi</taxon>
        <taxon>Fungi incertae sedis</taxon>
        <taxon>Mucoromycota</taxon>
        <taxon>Glomeromycotina</taxon>
        <taxon>Glomeromycetes</taxon>
        <taxon>Diversisporales</taxon>
        <taxon>Gigasporaceae</taxon>
        <taxon>Dentiscutata</taxon>
    </lineage>
</organism>
<sequence>MDTTNPIDTDFITMFKRFLQNQNQFNQYLADMTQQQQATNDHLQTLVTGTSKSIETSESIFDTDTRDQRNASSKELNVHFPVFSRKDGENVLTWLLQVDLLFKAKKVEDEERLQYIITGLKDVGLQWYLNLVQADESNQPFAGWNLFSTSIKAAFQLPHHQQLLRCQLRELKQTSWSKRLKGATKAEINYLALETLDKAVKLATSYDSAMYGTKNNYNYSSK</sequence>
<name>A0ACA9LMI3_9GLOM</name>
<gene>
    <name evidence="1" type="ORF">DHETER_LOCUS4672</name>
</gene>
<evidence type="ECO:0000313" key="1">
    <source>
        <dbReference type="EMBL" id="CAG8538006.1"/>
    </source>
</evidence>
<dbReference type="EMBL" id="CAJVPU010004776">
    <property type="protein sequence ID" value="CAG8538006.1"/>
    <property type="molecule type" value="Genomic_DNA"/>
</dbReference>
<accession>A0ACA9LMI3</accession>
<reference evidence="1" key="1">
    <citation type="submission" date="2021-06" db="EMBL/GenBank/DDBJ databases">
        <authorList>
            <person name="Kallberg Y."/>
            <person name="Tangrot J."/>
            <person name="Rosling A."/>
        </authorList>
    </citation>
    <scope>NUCLEOTIDE SEQUENCE</scope>
    <source>
        <strain evidence="1">IL203A</strain>
    </source>
</reference>
<keyword evidence="2" id="KW-1185">Reference proteome</keyword>
<proteinExistence type="predicted"/>
<protein>
    <submittedName>
        <fullName evidence="1">16345_t:CDS:1</fullName>
    </submittedName>
</protein>
<evidence type="ECO:0000313" key="2">
    <source>
        <dbReference type="Proteomes" id="UP000789702"/>
    </source>
</evidence>
<dbReference type="Proteomes" id="UP000789702">
    <property type="component" value="Unassembled WGS sequence"/>
</dbReference>